<dbReference type="PANTHER" id="PTHR30483">
    <property type="entry name" value="LEUCINE-SPECIFIC-BINDING PROTEIN"/>
    <property type="match status" value="1"/>
</dbReference>
<evidence type="ECO:0000313" key="6">
    <source>
        <dbReference type="EMBL" id="MDS9469589.1"/>
    </source>
</evidence>
<dbReference type="CDD" id="cd06338">
    <property type="entry name" value="PBP1_ABC_ligand_binding-like"/>
    <property type="match status" value="1"/>
</dbReference>
<evidence type="ECO:0000256" key="2">
    <source>
        <dbReference type="ARBA" id="ARBA00022729"/>
    </source>
</evidence>
<dbReference type="Gene3D" id="3.40.50.2300">
    <property type="match status" value="2"/>
</dbReference>
<proteinExistence type="inferred from homology"/>
<feature type="chain" id="PRO_5047415129" evidence="4">
    <location>
        <begin position="29"/>
        <end position="402"/>
    </location>
</feature>
<reference evidence="7" key="1">
    <citation type="submission" date="2023-07" db="EMBL/GenBank/DDBJ databases">
        <title>Paracoccus sp. MBLB3053 whole genome sequence.</title>
        <authorList>
            <person name="Hwang C.Y."/>
            <person name="Cho E.-S."/>
            <person name="Seo M.-J."/>
        </authorList>
    </citation>
    <scope>NUCLEOTIDE SEQUENCE [LARGE SCALE GENOMIC DNA]</scope>
    <source>
        <strain evidence="7">MBLB3053</strain>
    </source>
</reference>
<gene>
    <name evidence="6" type="ORF">RGQ15_18645</name>
</gene>
<dbReference type="Pfam" id="PF13458">
    <property type="entry name" value="Peripla_BP_6"/>
    <property type="match status" value="1"/>
</dbReference>
<keyword evidence="3" id="KW-0813">Transport</keyword>
<dbReference type="Proteomes" id="UP001269144">
    <property type="component" value="Unassembled WGS sequence"/>
</dbReference>
<dbReference type="InterPro" id="IPR028082">
    <property type="entry name" value="Peripla_BP_I"/>
</dbReference>
<name>A0ABU2HX07_9RHOB</name>
<feature type="domain" description="Leucine-binding protein" evidence="5">
    <location>
        <begin position="32"/>
        <end position="377"/>
    </location>
</feature>
<evidence type="ECO:0000259" key="5">
    <source>
        <dbReference type="Pfam" id="PF13458"/>
    </source>
</evidence>
<dbReference type="InterPro" id="IPR051010">
    <property type="entry name" value="BCAA_transport"/>
</dbReference>
<dbReference type="RefSeq" id="WP_311162270.1">
    <property type="nucleotide sequence ID" value="NZ_JAVQLW010000004.1"/>
</dbReference>
<keyword evidence="3" id="KW-0029">Amino-acid transport</keyword>
<sequence>MIGFTRRAAIGLFCTTAAVTLSLGAAQAQEVVRIGYVASKSGPAAAGAGITTIPNYELWVHDVNAAGGLKLPDGSQHKIELIAYDDRSTAEEAVRAVERLVSQDKVDFILPPWGTGFNLAIAPLMDRLGYPHLAVTSLTDKAPEFAARWTKSFWMLGGGHDYAGGLADLLDKAVADGTINNKVAVISVSDGFGIDLISAARPIFAEHKLDLVYDKAYPVGTTDFAAIIEDVKASGADSFVAFSYPPETFALAKQSQTAAFNPKVFFTGVGTPFPNYPGVVEGKQEGVMSVGGVDGTSDKITAYFKRHAEVIGTPPDSWASAITYASLEMLQQSIERVGLDREAVAGELSSGKFDTVIGEVKLQDNQLRDLWLVGQWQGDTFKGVSPADKHGATAPIIPKPNW</sequence>
<comment type="similarity">
    <text evidence="1">Belongs to the leucine-binding protein family.</text>
</comment>
<accession>A0ABU2HX07</accession>
<dbReference type="InterPro" id="IPR028081">
    <property type="entry name" value="Leu-bd"/>
</dbReference>
<feature type="signal peptide" evidence="4">
    <location>
        <begin position="1"/>
        <end position="28"/>
    </location>
</feature>
<evidence type="ECO:0000256" key="4">
    <source>
        <dbReference type="SAM" id="SignalP"/>
    </source>
</evidence>
<evidence type="ECO:0000256" key="3">
    <source>
        <dbReference type="ARBA" id="ARBA00022970"/>
    </source>
</evidence>
<evidence type="ECO:0000256" key="1">
    <source>
        <dbReference type="ARBA" id="ARBA00010062"/>
    </source>
</evidence>
<keyword evidence="7" id="KW-1185">Reference proteome</keyword>
<organism evidence="6 7">
    <name type="scientific">Paracoccus aurantius</name>
    <dbReference type="NCBI Taxonomy" id="3073814"/>
    <lineage>
        <taxon>Bacteria</taxon>
        <taxon>Pseudomonadati</taxon>
        <taxon>Pseudomonadota</taxon>
        <taxon>Alphaproteobacteria</taxon>
        <taxon>Rhodobacterales</taxon>
        <taxon>Paracoccaceae</taxon>
        <taxon>Paracoccus</taxon>
    </lineage>
</organism>
<dbReference type="EMBL" id="JAVQLW010000004">
    <property type="protein sequence ID" value="MDS9469589.1"/>
    <property type="molecule type" value="Genomic_DNA"/>
</dbReference>
<dbReference type="SUPFAM" id="SSF53822">
    <property type="entry name" value="Periplasmic binding protein-like I"/>
    <property type="match status" value="1"/>
</dbReference>
<evidence type="ECO:0000313" key="7">
    <source>
        <dbReference type="Proteomes" id="UP001269144"/>
    </source>
</evidence>
<protein>
    <submittedName>
        <fullName evidence="6">Amino acid ABC transporter substrate-binding protein</fullName>
    </submittedName>
</protein>
<comment type="caution">
    <text evidence="6">The sequence shown here is derived from an EMBL/GenBank/DDBJ whole genome shotgun (WGS) entry which is preliminary data.</text>
</comment>
<keyword evidence="2 4" id="KW-0732">Signal</keyword>